<keyword evidence="2" id="KW-1185">Reference proteome</keyword>
<protein>
    <submittedName>
        <fullName evidence="1">Uncharacterized protein</fullName>
    </submittedName>
</protein>
<dbReference type="EMBL" id="CAJVCH010066260">
    <property type="protein sequence ID" value="CAG7720000.1"/>
    <property type="molecule type" value="Genomic_DNA"/>
</dbReference>
<organism evidence="1 2">
    <name type="scientific">Allacma fusca</name>
    <dbReference type="NCBI Taxonomy" id="39272"/>
    <lineage>
        <taxon>Eukaryota</taxon>
        <taxon>Metazoa</taxon>
        <taxon>Ecdysozoa</taxon>
        <taxon>Arthropoda</taxon>
        <taxon>Hexapoda</taxon>
        <taxon>Collembola</taxon>
        <taxon>Symphypleona</taxon>
        <taxon>Sminthuridae</taxon>
        <taxon>Allacma</taxon>
    </lineage>
</organism>
<proteinExistence type="predicted"/>
<name>A0A8J2NZF8_9HEXA</name>
<accession>A0A8J2NZF8</accession>
<dbReference type="AlphaFoldDB" id="A0A8J2NZF8"/>
<feature type="non-terminal residue" evidence="1">
    <location>
        <position position="32"/>
    </location>
</feature>
<dbReference type="OrthoDB" id="10069295at2759"/>
<evidence type="ECO:0000313" key="2">
    <source>
        <dbReference type="Proteomes" id="UP000708208"/>
    </source>
</evidence>
<comment type="caution">
    <text evidence="1">The sequence shown here is derived from an EMBL/GenBank/DDBJ whole genome shotgun (WGS) entry which is preliminary data.</text>
</comment>
<reference evidence="1" key="1">
    <citation type="submission" date="2021-06" db="EMBL/GenBank/DDBJ databases">
        <authorList>
            <person name="Hodson N. C."/>
            <person name="Mongue J. A."/>
            <person name="Jaron S. K."/>
        </authorList>
    </citation>
    <scope>NUCLEOTIDE SEQUENCE</scope>
</reference>
<evidence type="ECO:0000313" key="1">
    <source>
        <dbReference type="EMBL" id="CAG7720000.1"/>
    </source>
</evidence>
<sequence>EGDVTFARQVETLADQVKILRDNVMAAVAIAG</sequence>
<gene>
    <name evidence="1" type="ORF">AFUS01_LOCUS9293</name>
</gene>
<feature type="non-terminal residue" evidence="1">
    <location>
        <position position="1"/>
    </location>
</feature>
<dbReference type="Proteomes" id="UP000708208">
    <property type="component" value="Unassembled WGS sequence"/>
</dbReference>